<dbReference type="PROSITE" id="PS50983">
    <property type="entry name" value="FE_B12_PBP"/>
    <property type="match status" value="1"/>
</dbReference>
<organism evidence="7 8">
    <name type="scientific">Rhodococcoides kyotonense</name>
    <dbReference type="NCBI Taxonomy" id="398843"/>
    <lineage>
        <taxon>Bacteria</taxon>
        <taxon>Bacillati</taxon>
        <taxon>Actinomycetota</taxon>
        <taxon>Actinomycetes</taxon>
        <taxon>Mycobacteriales</taxon>
        <taxon>Nocardiaceae</taxon>
        <taxon>Rhodococcoides</taxon>
    </lineage>
</organism>
<dbReference type="EMBL" id="FZOW01000028">
    <property type="protein sequence ID" value="SNT49165.1"/>
    <property type="molecule type" value="Genomic_DNA"/>
</dbReference>
<evidence type="ECO:0000259" key="6">
    <source>
        <dbReference type="PROSITE" id="PS50983"/>
    </source>
</evidence>
<evidence type="ECO:0000313" key="7">
    <source>
        <dbReference type="EMBL" id="SNT49165.1"/>
    </source>
</evidence>
<dbReference type="InterPro" id="IPR051313">
    <property type="entry name" value="Bact_iron-sidero_bind"/>
</dbReference>
<sequence length="321" mass="33369">MRHKAITTAVLTCAAVLLGACSSVSDAPAAAPVMITLPDGRQVTIDGTPERIVTLGGQWTDVALSYGITPVGYYDALETATGDTAPWFGAELSESTAIDPNGDLVEQIAALQPDLIVAPGFAAQASQFDKLSEIAPTIDKISGEQIDPWEDMVTLMGVILHEPAKGQSIVDDVNTDVADLAAEYPGLAGKSYSFAFMYGPDQIQAFGSATDGAAQLFSTLGLVVAPALADETAKTGQPRFPISVENVPLLNSDLLVMSASTPELEERLVGLPSYANLDAVRSGAVSLLSQTDITAINEPSPTSIPYVFDKMRPALAAAAAG</sequence>
<dbReference type="PANTHER" id="PTHR30532">
    <property type="entry name" value="IRON III DICITRATE-BINDING PERIPLASMIC PROTEIN"/>
    <property type="match status" value="1"/>
</dbReference>
<dbReference type="Gene3D" id="3.40.50.1980">
    <property type="entry name" value="Nitrogenase molybdenum iron protein domain"/>
    <property type="match status" value="2"/>
</dbReference>
<evidence type="ECO:0000256" key="2">
    <source>
        <dbReference type="ARBA" id="ARBA00008814"/>
    </source>
</evidence>
<evidence type="ECO:0000313" key="8">
    <source>
        <dbReference type="Proteomes" id="UP000198327"/>
    </source>
</evidence>
<dbReference type="PROSITE" id="PS51257">
    <property type="entry name" value="PROKAR_LIPOPROTEIN"/>
    <property type="match status" value="1"/>
</dbReference>
<evidence type="ECO:0000256" key="3">
    <source>
        <dbReference type="ARBA" id="ARBA00022448"/>
    </source>
</evidence>
<dbReference type="GO" id="GO:1901678">
    <property type="term" value="P:iron coordination entity transport"/>
    <property type="evidence" value="ECO:0007669"/>
    <property type="project" value="UniProtKB-ARBA"/>
</dbReference>
<dbReference type="AlphaFoldDB" id="A0A239N2S1"/>
<gene>
    <name evidence="7" type="ORF">SAMN05421642_12811</name>
</gene>
<name>A0A239N2S1_9NOCA</name>
<protein>
    <submittedName>
        <fullName evidence="7">Iron complex transport system substrate-binding protein</fullName>
    </submittedName>
</protein>
<comment type="subcellular location">
    <subcellularLocation>
        <location evidence="1">Cell envelope</location>
    </subcellularLocation>
</comment>
<dbReference type="GO" id="GO:0030288">
    <property type="term" value="C:outer membrane-bounded periplasmic space"/>
    <property type="evidence" value="ECO:0007669"/>
    <property type="project" value="TreeGrafter"/>
</dbReference>
<keyword evidence="4 5" id="KW-0732">Signal</keyword>
<dbReference type="PANTHER" id="PTHR30532:SF24">
    <property type="entry name" value="FERRIC ENTEROBACTIN-BINDING PERIPLASMIC PROTEIN FEPB"/>
    <property type="match status" value="1"/>
</dbReference>
<keyword evidence="8" id="KW-1185">Reference proteome</keyword>
<reference evidence="8" key="1">
    <citation type="submission" date="2017-06" db="EMBL/GenBank/DDBJ databases">
        <authorList>
            <person name="Varghese N."/>
            <person name="Submissions S."/>
        </authorList>
    </citation>
    <scope>NUCLEOTIDE SEQUENCE [LARGE SCALE GENOMIC DNA]</scope>
    <source>
        <strain evidence="8">JCM 23211</strain>
    </source>
</reference>
<evidence type="ECO:0000256" key="5">
    <source>
        <dbReference type="SAM" id="SignalP"/>
    </source>
</evidence>
<keyword evidence="3" id="KW-0813">Transport</keyword>
<dbReference type="Pfam" id="PF01497">
    <property type="entry name" value="Peripla_BP_2"/>
    <property type="match status" value="1"/>
</dbReference>
<feature type="signal peptide" evidence="5">
    <location>
        <begin position="1"/>
        <end position="29"/>
    </location>
</feature>
<accession>A0A239N2S1</accession>
<dbReference type="InterPro" id="IPR002491">
    <property type="entry name" value="ABC_transptr_periplasmic_BD"/>
</dbReference>
<feature type="domain" description="Fe/B12 periplasmic-binding" evidence="6">
    <location>
        <begin position="51"/>
        <end position="319"/>
    </location>
</feature>
<dbReference type="OrthoDB" id="1846031at2"/>
<proteinExistence type="inferred from homology"/>
<evidence type="ECO:0000256" key="4">
    <source>
        <dbReference type="ARBA" id="ARBA00022729"/>
    </source>
</evidence>
<dbReference type="SUPFAM" id="SSF53807">
    <property type="entry name" value="Helical backbone' metal receptor"/>
    <property type="match status" value="1"/>
</dbReference>
<dbReference type="Proteomes" id="UP000198327">
    <property type="component" value="Unassembled WGS sequence"/>
</dbReference>
<feature type="chain" id="PRO_5013371696" evidence="5">
    <location>
        <begin position="30"/>
        <end position="321"/>
    </location>
</feature>
<dbReference type="RefSeq" id="WP_089252363.1">
    <property type="nucleotide sequence ID" value="NZ_FZOW01000028.1"/>
</dbReference>
<evidence type="ECO:0000256" key="1">
    <source>
        <dbReference type="ARBA" id="ARBA00004196"/>
    </source>
</evidence>
<comment type="similarity">
    <text evidence="2">Belongs to the bacterial solute-binding protein 8 family.</text>
</comment>